<dbReference type="RefSeq" id="WP_154439394.1">
    <property type="nucleotide sequence ID" value="NZ_JAHLPJ010000001.1"/>
</dbReference>
<dbReference type="EC" id="1.3.-.-" evidence="9"/>
<feature type="domain" description="Dihydroorotate dehydrogenase catalytic" evidence="10">
    <location>
        <begin position="1"/>
        <end position="283"/>
    </location>
</feature>
<evidence type="ECO:0000313" key="12">
    <source>
        <dbReference type="Proteomes" id="UP000469523"/>
    </source>
</evidence>
<keyword evidence="6 9" id="KW-0288">FMN</keyword>
<comment type="caution">
    <text evidence="11">The sequence shown here is derived from an EMBL/GenBank/DDBJ whole genome shotgun (WGS) entry which is preliminary data.</text>
</comment>
<evidence type="ECO:0000256" key="4">
    <source>
        <dbReference type="ARBA" id="ARBA00022490"/>
    </source>
</evidence>
<comment type="subcellular location">
    <subcellularLocation>
        <location evidence="1 9">Cytoplasm</location>
    </subcellularLocation>
</comment>
<feature type="binding site" evidence="9">
    <location>
        <begin position="67"/>
        <end position="71"/>
    </location>
    <ligand>
        <name>substrate</name>
    </ligand>
</feature>
<keyword evidence="5 9" id="KW-0285">Flavoprotein</keyword>
<feature type="binding site" evidence="9">
    <location>
        <begin position="43"/>
        <end position="44"/>
    </location>
    <ligand>
        <name>FMN</name>
        <dbReference type="ChEBI" id="CHEBI:58210"/>
    </ligand>
</feature>
<dbReference type="InterPro" id="IPR012135">
    <property type="entry name" value="Dihydroorotate_DH_1_2"/>
</dbReference>
<comment type="pathway">
    <text evidence="2 9">Pyrimidine metabolism; UMP biosynthesis via de novo pathway.</text>
</comment>
<evidence type="ECO:0000256" key="8">
    <source>
        <dbReference type="ARBA" id="ARBA00023002"/>
    </source>
</evidence>
<dbReference type="GO" id="GO:0006207">
    <property type="term" value="P:'de novo' pyrimidine nucleobase biosynthetic process"/>
    <property type="evidence" value="ECO:0007669"/>
    <property type="project" value="InterPro"/>
</dbReference>
<organism evidence="11 12">
    <name type="scientific">Tissierella pigra</name>
    <dbReference type="NCBI Taxonomy" id="2607614"/>
    <lineage>
        <taxon>Bacteria</taxon>
        <taxon>Bacillati</taxon>
        <taxon>Bacillota</taxon>
        <taxon>Tissierellia</taxon>
        <taxon>Tissierellales</taxon>
        <taxon>Tissierellaceae</taxon>
        <taxon>Tissierella</taxon>
    </lineage>
</organism>
<evidence type="ECO:0000256" key="5">
    <source>
        <dbReference type="ARBA" id="ARBA00022630"/>
    </source>
</evidence>
<dbReference type="PIRSF" id="PIRSF000164">
    <property type="entry name" value="DHO_oxidase"/>
    <property type="match status" value="1"/>
</dbReference>
<evidence type="ECO:0000256" key="7">
    <source>
        <dbReference type="ARBA" id="ARBA00022975"/>
    </source>
</evidence>
<feature type="binding site" evidence="9">
    <location>
        <position position="162"/>
    </location>
    <ligand>
        <name>FMN</name>
        <dbReference type="ChEBI" id="CHEBI:58210"/>
    </ligand>
</feature>
<dbReference type="GO" id="GO:0004152">
    <property type="term" value="F:dihydroorotate dehydrogenase activity"/>
    <property type="evidence" value="ECO:0007669"/>
    <property type="project" value="UniProtKB-UniRule"/>
</dbReference>
<dbReference type="UniPathway" id="UPA00070"/>
<evidence type="ECO:0000259" key="10">
    <source>
        <dbReference type="Pfam" id="PF01180"/>
    </source>
</evidence>
<feature type="binding site" evidence="9">
    <location>
        <begin position="189"/>
        <end position="190"/>
    </location>
    <ligand>
        <name>substrate</name>
    </ligand>
</feature>
<dbReference type="InterPro" id="IPR001295">
    <property type="entry name" value="Dihydroorotate_DH_CS"/>
</dbReference>
<evidence type="ECO:0000256" key="9">
    <source>
        <dbReference type="HAMAP-Rule" id="MF_00224"/>
    </source>
</evidence>
<dbReference type="HAMAP" id="MF_00224">
    <property type="entry name" value="DHO_dh_type1"/>
    <property type="match status" value="1"/>
</dbReference>
<evidence type="ECO:0000256" key="6">
    <source>
        <dbReference type="ARBA" id="ARBA00022643"/>
    </source>
</evidence>
<evidence type="ECO:0000313" key="11">
    <source>
        <dbReference type="EMBL" id="MSU00973.1"/>
    </source>
</evidence>
<dbReference type="PANTHER" id="PTHR48109:SF1">
    <property type="entry name" value="DIHYDROOROTATE DEHYDROGENASE (FUMARATE)"/>
    <property type="match status" value="1"/>
</dbReference>
<comment type="similarity">
    <text evidence="3 9">Belongs to the dihydroorotate dehydrogenase family. Type 1 subfamily.</text>
</comment>
<feature type="binding site" evidence="9">
    <location>
        <position position="124"/>
    </location>
    <ligand>
        <name>FMN</name>
        <dbReference type="ChEBI" id="CHEBI:58210"/>
    </ligand>
</feature>
<gene>
    <name evidence="9" type="primary">pyrD</name>
    <name evidence="11" type="ORF">FYJ83_05780</name>
</gene>
<reference evidence="11 12" key="1">
    <citation type="submission" date="2019-09" db="EMBL/GenBank/DDBJ databases">
        <title>In-depth cultivation of the pig gut microbiome towards novel bacterial diversity and tailored functional studies.</title>
        <authorList>
            <person name="Wylensek D."/>
            <person name="Hitch T.C.A."/>
            <person name="Clavel T."/>
        </authorList>
    </citation>
    <scope>NUCLEOTIDE SEQUENCE [LARGE SCALE GENOMIC DNA]</scope>
    <source>
        <strain evidence="11 12">WCA3-693-APC-4?</strain>
    </source>
</reference>
<dbReference type="InterPro" id="IPR049622">
    <property type="entry name" value="Dihydroorotate_DH_I"/>
</dbReference>
<dbReference type="AlphaFoldDB" id="A0A6N7XU72"/>
<comment type="cofactor">
    <cofactor evidence="9">
        <name>FMN</name>
        <dbReference type="ChEBI" id="CHEBI:58210"/>
    </cofactor>
    <text evidence="9">Binds 1 FMN per subunit.</text>
</comment>
<dbReference type="Pfam" id="PF01180">
    <property type="entry name" value="DHO_dh"/>
    <property type="match status" value="1"/>
</dbReference>
<dbReference type="InterPro" id="IPR050074">
    <property type="entry name" value="DHO_dehydrogenase"/>
</dbReference>
<feature type="binding site" evidence="9">
    <location>
        <position position="19"/>
    </location>
    <ligand>
        <name>FMN</name>
        <dbReference type="ChEBI" id="CHEBI:58210"/>
    </ligand>
</feature>
<dbReference type="Proteomes" id="UP000469523">
    <property type="component" value="Unassembled WGS sequence"/>
</dbReference>
<feature type="binding site" evidence="9">
    <location>
        <position position="214"/>
    </location>
    <ligand>
        <name>FMN</name>
        <dbReference type="ChEBI" id="CHEBI:58210"/>
    </ligand>
</feature>
<dbReference type="NCBIfam" id="NF005574">
    <property type="entry name" value="PRK07259.1"/>
    <property type="match status" value="1"/>
</dbReference>
<dbReference type="FunFam" id="3.20.20.70:FF:000027">
    <property type="entry name" value="Dihydropyrimidine dehydrogenase [NADP(+)]"/>
    <property type="match status" value="1"/>
</dbReference>
<dbReference type="InterPro" id="IPR033888">
    <property type="entry name" value="DHOD_1B"/>
</dbReference>
<keyword evidence="4 9" id="KW-0963">Cytoplasm</keyword>
<dbReference type="EMBL" id="VUNQ01000009">
    <property type="protein sequence ID" value="MSU00973.1"/>
    <property type="molecule type" value="Genomic_DNA"/>
</dbReference>
<feature type="binding site" evidence="9">
    <location>
        <begin position="262"/>
        <end position="263"/>
    </location>
    <ligand>
        <name>FMN</name>
        <dbReference type="ChEBI" id="CHEBI:58210"/>
    </ligand>
</feature>
<dbReference type="GO" id="GO:0044205">
    <property type="term" value="P:'de novo' UMP biosynthetic process"/>
    <property type="evidence" value="ECO:0007669"/>
    <property type="project" value="UniProtKB-UniRule"/>
</dbReference>
<keyword evidence="12" id="KW-1185">Reference proteome</keyword>
<feature type="binding site" evidence="9">
    <location>
        <position position="124"/>
    </location>
    <ligand>
        <name>substrate</name>
    </ligand>
</feature>
<feature type="binding site" evidence="9">
    <location>
        <position position="43"/>
    </location>
    <ligand>
        <name>substrate</name>
    </ligand>
</feature>
<feature type="binding site" evidence="9">
    <location>
        <begin position="240"/>
        <end position="241"/>
    </location>
    <ligand>
        <name>FMN</name>
        <dbReference type="ChEBI" id="CHEBI:58210"/>
    </ligand>
</feature>
<feature type="active site" description="Nucleophile" evidence="9">
    <location>
        <position position="127"/>
    </location>
</feature>
<dbReference type="InterPro" id="IPR013785">
    <property type="entry name" value="Aldolase_TIM"/>
</dbReference>
<feature type="binding site" evidence="9">
    <location>
        <position position="97"/>
    </location>
    <ligand>
        <name>FMN</name>
        <dbReference type="ChEBI" id="CHEBI:58210"/>
    </ligand>
</feature>
<dbReference type="InterPro" id="IPR005720">
    <property type="entry name" value="Dihydroorotate_DH_cat"/>
</dbReference>
<sequence>MTKVNICGIEFKNPVIAASGTFGFGREFEEYFSIEKLGGISTKGLTLNKRDGNKGIRIHETPSGLMNSIGLQNPGVKGFIEEELPFMEKKDTVILANLGGSTIDDYLEGIELLNETSVHMIELNISCPNVKEGGMAFGIKCNTASEVVKKAKSISKKPMIVKLSPNAENIKEMAYACVEAGADGLSLVNTFNALAIDIYKRKPIFNNITAGLSGPCIKPIALRMVYEVSKVVNVPIIGIGGIISSEDAIEFIMAGATAIQVGSGNFINPNISIDIIHGIERFMEKEGIKSLEEIRGII</sequence>
<name>A0A6N7XU72_9FIRM</name>
<dbReference type="PANTHER" id="PTHR48109">
    <property type="entry name" value="DIHYDROOROTATE DEHYDROGENASE (QUINONE), MITOCHONDRIAL-RELATED"/>
    <property type="match status" value="1"/>
</dbReference>
<dbReference type="InterPro" id="IPR024920">
    <property type="entry name" value="Dihydroorotate_DH_1"/>
</dbReference>
<comment type="catalytic activity">
    <reaction evidence="9">
        <text>(S)-dihydroorotate + A = orotate + AH2</text>
        <dbReference type="Rhea" id="RHEA:18073"/>
        <dbReference type="ChEBI" id="CHEBI:13193"/>
        <dbReference type="ChEBI" id="CHEBI:17499"/>
        <dbReference type="ChEBI" id="CHEBI:30839"/>
        <dbReference type="ChEBI" id="CHEBI:30864"/>
    </reaction>
</comment>
<keyword evidence="8 9" id="KW-0560">Oxidoreductase</keyword>
<keyword evidence="7 9" id="KW-0665">Pyrimidine biosynthesis</keyword>
<dbReference type="Gene3D" id="3.20.20.70">
    <property type="entry name" value="Aldolase class I"/>
    <property type="match status" value="1"/>
</dbReference>
<accession>A0A6N7XU72</accession>
<evidence type="ECO:0000256" key="3">
    <source>
        <dbReference type="ARBA" id="ARBA00008008"/>
    </source>
</evidence>
<evidence type="ECO:0000256" key="1">
    <source>
        <dbReference type="ARBA" id="ARBA00004496"/>
    </source>
</evidence>
<dbReference type="CDD" id="cd04740">
    <property type="entry name" value="DHOD_1B_like"/>
    <property type="match status" value="1"/>
</dbReference>
<proteinExistence type="inferred from homology"/>
<dbReference type="NCBIfam" id="TIGR01037">
    <property type="entry name" value="pyrD_sub1_fam"/>
    <property type="match status" value="1"/>
</dbReference>
<protein>
    <recommendedName>
        <fullName evidence="9">Dihydroorotate dehydrogenase</fullName>
        <shortName evidence="9">DHOD</shortName>
        <shortName evidence="9">DHODase</shortName>
        <shortName evidence="9">DHOdehase</shortName>
        <ecNumber evidence="9">1.3.-.-</ecNumber>
    </recommendedName>
</protein>
<dbReference type="SUPFAM" id="SSF51395">
    <property type="entry name" value="FMN-linked oxidoreductases"/>
    <property type="match status" value="1"/>
</dbReference>
<dbReference type="GO" id="GO:0005737">
    <property type="term" value="C:cytoplasm"/>
    <property type="evidence" value="ECO:0007669"/>
    <property type="project" value="UniProtKB-SubCell"/>
</dbReference>
<feature type="binding site" evidence="9">
    <location>
        <position position="188"/>
    </location>
    <ligand>
        <name>FMN</name>
        <dbReference type="ChEBI" id="CHEBI:58210"/>
    </ligand>
</feature>
<evidence type="ECO:0000256" key="2">
    <source>
        <dbReference type="ARBA" id="ARBA00004725"/>
    </source>
</evidence>
<comment type="function">
    <text evidence="9">Catalyzes the conversion of dihydroorotate to orotate.</text>
</comment>
<dbReference type="PROSITE" id="PS00912">
    <property type="entry name" value="DHODEHASE_2"/>
    <property type="match status" value="1"/>
</dbReference>